<dbReference type="EMBL" id="JAUJEA010000009">
    <property type="protein sequence ID" value="MDN5203941.1"/>
    <property type="molecule type" value="Genomic_DNA"/>
</dbReference>
<organism evidence="1 2">
    <name type="scientific">Splendidivirga corallicola</name>
    <dbReference type="NCBI Taxonomy" id="3051826"/>
    <lineage>
        <taxon>Bacteria</taxon>
        <taxon>Pseudomonadati</taxon>
        <taxon>Bacteroidota</taxon>
        <taxon>Cytophagia</taxon>
        <taxon>Cytophagales</taxon>
        <taxon>Splendidivirgaceae</taxon>
        <taxon>Splendidivirga</taxon>
    </lineage>
</organism>
<evidence type="ECO:0000313" key="2">
    <source>
        <dbReference type="Proteomes" id="UP001172082"/>
    </source>
</evidence>
<dbReference type="Proteomes" id="UP001172082">
    <property type="component" value="Unassembled WGS sequence"/>
</dbReference>
<accession>A0ABT8KT65</accession>
<gene>
    <name evidence="1" type="ORF">QQ008_21290</name>
</gene>
<sequence>MASEFELKQFSRENLAKALATESIVSISEVKKREHFRYLLGYLSDLSAQMIVIEPEYISKSYLSDYSNYYSTCFQDYGRICKRVHFLMKHVDKESFLKELLDKDSTFFDDNYLGYTVVKPLPDSVIGTTLLVTYNKKKDHMVRHYPVCRPYDINMLGKKVRLMSLAFQEQDTVVAACASVAIWSAFHRTSYSFETNLPSPSEITKSAGNLYFNYGRTFPNPGLDISQICKAIEAVGLVSELVISDEFKGDVTLARRIVYAYIRAGIPVMLFLTFRNNSEEDDQAEEPGHLITINGYAEHEDGKQNTPIEEITMIADRIEKFYAHDDQTGPFAKLKFSGETAIITPWGKPADIYAVIMPVYPKIRIKYQDIYDHISRIDWIFYENRFFEYELKWDVYLIESNQYKQEILASSYDDEIKKKSVLKHYPRYIWVARSIVGGDHVFDLIYDSTDIATGYFCHYLNLLDSHAKAYLRDGFFKEYKNKLIPIFGEKSMQNILEELK</sequence>
<keyword evidence="2" id="KW-1185">Reference proteome</keyword>
<evidence type="ECO:0000313" key="1">
    <source>
        <dbReference type="EMBL" id="MDN5203941.1"/>
    </source>
</evidence>
<dbReference type="RefSeq" id="WP_346753965.1">
    <property type="nucleotide sequence ID" value="NZ_JAUJEA010000009.1"/>
</dbReference>
<proteinExistence type="predicted"/>
<name>A0ABT8KT65_9BACT</name>
<comment type="caution">
    <text evidence="1">The sequence shown here is derived from an EMBL/GenBank/DDBJ whole genome shotgun (WGS) entry which is preliminary data.</text>
</comment>
<protein>
    <submittedName>
        <fullName evidence="1">Uncharacterized protein</fullName>
    </submittedName>
</protein>
<reference evidence="1" key="1">
    <citation type="submission" date="2023-06" db="EMBL/GenBank/DDBJ databases">
        <title>Genomic of Parafulvivirga corallium.</title>
        <authorList>
            <person name="Wang G."/>
        </authorList>
    </citation>
    <scope>NUCLEOTIDE SEQUENCE</scope>
    <source>
        <strain evidence="1">BMA10</strain>
    </source>
</reference>